<dbReference type="GO" id="GO:0120147">
    <property type="term" value="F:formylglycine-generating oxidase activity"/>
    <property type="evidence" value="ECO:0007669"/>
    <property type="project" value="TreeGrafter"/>
</dbReference>
<dbReference type="RefSeq" id="WP_008055321.1">
    <property type="nucleotide sequence ID" value="NZ_FO818640.1"/>
</dbReference>
<keyword evidence="3" id="KW-1185">Reference proteome</keyword>
<dbReference type="InterPro" id="IPR051043">
    <property type="entry name" value="Sulfatase_Mod_Factor_Kinase"/>
</dbReference>
<dbReference type="Proteomes" id="UP000032946">
    <property type="component" value="Chromosome"/>
</dbReference>
<proteinExistence type="predicted"/>
<gene>
    <name evidence="2" type="ORF">ARTHRO_61021</name>
</gene>
<dbReference type="EMBL" id="FO818640">
    <property type="protein sequence ID" value="CDM98420.1"/>
    <property type="molecule type" value="Genomic_DNA"/>
</dbReference>
<reference evidence="2 3" key="1">
    <citation type="submission" date="2014-02" db="EMBL/GenBank/DDBJ databases">
        <authorList>
            <person name="Genoscope - CEA"/>
        </authorList>
    </citation>
    <scope>NUCLEOTIDE SEQUENCE [LARGE SCALE GENOMIC DNA]</scope>
    <source>
        <strain evidence="2 3">PCC 8005</strain>
    </source>
</reference>
<dbReference type="SUPFAM" id="SSF56436">
    <property type="entry name" value="C-type lectin-like"/>
    <property type="match status" value="1"/>
</dbReference>
<organism evidence="2 3">
    <name type="scientific">Limnospira indica PCC 8005</name>
    <dbReference type="NCBI Taxonomy" id="376219"/>
    <lineage>
        <taxon>Bacteria</taxon>
        <taxon>Bacillati</taxon>
        <taxon>Cyanobacteriota</taxon>
        <taxon>Cyanophyceae</taxon>
        <taxon>Oscillatoriophycideae</taxon>
        <taxon>Oscillatoriales</taxon>
        <taxon>Sirenicapillariaceae</taxon>
        <taxon>Limnospira</taxon>
    </lineage>
</organism>
<evidence type="ECO:0000313" key="3">
    <source>
        <dbReference type="Proteomes" id="UP000032946"/>
    </source>
</evidence>
<evidence type="ECO:0000259" key="1">
    <source>
        <dbReference type="Pfam" id="PF03781"/>
    </source>
</evidence>
<accession>A0A9P1P1W5</accession>
<feature type="domain" description="Sulfatase-modifying factor enzyme-like" evidence="1">
    <location>
        <begin position="22"/>
        <end position="261"/>
    </location>
</feature>
<dbReference type="Gene3D" id="3.90.1580.10">
    <property type="entry name" value="paralog of FGE (formylglycine-generating enzyme)"/>
    <property type="match status" value="1"/>
</dbReference>
<dbReference type="InterPro" id="IPR016187">
    <property type="entry name" value="CTDL_fold"/>
</dbReference>
<dbReference type="PANTHER" id="PTHR23150:SF19">
    <property type="entry name" value="FORMYLGLYCINE-GENERATING ENZYME"/>
    <property type="match status" value="1"/>
</dbReference>
<dbReference type="InterPro" id="IPR042095">
    <property type="entry name" value="SUMF_sf"/>
</dbReference>
<name>A0A9P1P1W5_9CYAN</name>
<sequence>MSRRRSQAQNFIENLRDGVTLEMVFIPGGTFLMGSPGNEGNHTEKPQHRVTIEPFWIAKYPIAQKQWQQVASFAKLQRDLKWYPSDFEGEKLPVEKVSWYDVIEWCARLSQKVGRAYRLPSEAEWEYAARGGTTTAFYLGDSLTTDIANYYDRKGVFRQQTTPVDHFQHENTFGLCDIHGNVFEWCADPWHDNYNNAPSDGRVWDAQEIYDNYLENLGDLLNSNQERVVRGGSWDTGQDKCRCANRWRASPEFPSVSYGFRPCLSNLNTILG</sequence>
<protein>
    <recommendedName>
        <fullName evidence="1">Sulfatase-modifying factor enzyme-like domain-containing protein</fullName>
    </recommendedName>
</protein>
<dbReference type="AlphaFoldDB" id="A0A9P1P1W5"/>
<evidence type="ECO:0000313" key="2">
    <source>
        <dbReference type="EMBL" id="CDM98420.1"/>
    </source>
</evidence>
<dbReference type="PANTHER" id="PTHR23150">
    <property type="entry name" value="SULFATASE MODIFYING FACTOR 1, 2"/>
    <property type="match status" value="1"/>
</dbReference>
<dbReference type="Pfam" id="PF03781">
    <property type="entry name" value="FGE-sulfatase"/>
    <property type="match status" value="1"/>
</dbReference>
<dbReference type="InterPro" id="IPR005532">
    <property type="entry name" value="SUMF_dom"/>
</dbReference>